<evidence type="ECO:0000256" key="2">
    <source>
        <dbReference type="ARBA" id="ARBA00022692"/>
    </source>
</evidence>
<dbReference type="GO" id="GO:0045332">
    <property type="term" value="P:phospholipid translocation"/>
    <property type="evidence" value="ECO:0007669"/>
    <property type="project" value="TreeGrafter"/>
</dbReference>
<dbReference type="Pfam" id="PF04193">
    <property type="entry name" value="PQ-loop"/>
    <property type="match status" value="2"/>
</dbReference>
<dbReference type="FunFam" id="1.20.1280.290:FF:000008">
    <property type="entry name" value="PQ-loop repeat-containing protein 1"/>
    <property type="match status" value="1"/>
</dbReference>
<evidence type="ECO:0000313" key="9">
    <source>
        <dbReference type="EMBL" id="PIK42077.1"/>
    </source>
</evidence>
<dbReference type="Proteomes" id="UP000230750">
    <property type="component" value="Unassembled WGS sequence"/>
</dbReference>
<dbReference type="OrthoDB" id="292213at2759"/>
<feature type="transmembrane region" description="Helical" evidence="8">
    <location>
        <begin position="57"/>
        <end position="77"/>
    </location>
</feature>
<dbReference type="STRING" id="307972.A0A2G8K245"/>
<evidence type="ECO:0000256" key="8">
    <source>
        <dbReference type="SAM" id="Phobius"/>
    </source>
</evidence>
<feature type="transmembrane region" description="Helical" evidence="8">
    <location>
        <begin position="83"/>
        <end position="103"/>
    </location>
</feature>
<accession>A0A2G8K245</accession>
<dbReference type="PANTHER" id="PTHR14856">
    <property type="entry name" value="PQ-LOOP REPEAT-CONTAINING PROTEIN 1-LIKE PROTEIN"/>
    <property type="match status" value="1"/>
</dbReference>
<keyword evidence="2 8" id="KW-0812">Transmembrane</keyword>
<evidence type="ECO:0000256" key="6">
    <source>
        <dbReference type="ARBA" id="ARBA00040648"/>
    </source>
</evidence>
<protein>
    <recommendedName>
        <fullName evidence="6">Solute carrier family 66 member 2</fullName>
    </recommendedName>
    <alternativeName>
        <fullName evidence="7">PQ-loop repeat-containing protein 1</fullName>
    </alternativeName>
</protein>
<gene>
    <name evidence="9" type="ORF">BSL78_21073</name>
</gene>
<keyword evidence="4 8" id="KW-1133">Transmembrane helix</keyword>
<proteinExistence type="predicted"/>
<evidence type="ECO:0000256" key="4">
    <source>
        <dbReference type="ARBA" id="ARBA00022989"/>
    </source>
</evidence>
<dbReference type="GO" id="GO:0042147">
    <property type="term" value="P:retrograde transport, endosome to Golgi"/>
    <property type="evidence" value="ECO:0007669"/>
    <property type="project" value="TreeGrafter"/>
</dbReference>
<sequence length="262" mass="30080">MENDIIPAFADLDFRLPDISIQQLVSWGASCCMMFGGIVPFIPQYMEIKRTDNGEGFSTHVCLVLLAASTLRILFWFGHPFELPLLAQSIIMFVTMMALIRLCTNVRALNEISTVKRVFIDFDQRYFWKWSRFIDFCQFMLVFCLISGLVTYVFINNVYFIEVLGFLAVFIEALLGAPQFYRNYQNLSTQGMSVQMVCFWLSGDTFKTGYFIVKEAPLQFTLCGALQVIIDLSILAQVFYYRNGPRHKTVIAKASMSDEHIS</sequence>
<evidence type="ECO:0000256" key="1">
    <source>
        <dbReference type="ARBA" id="ARBA00004141"/>
    </source>
</evidence>
<dbReference type="EMBL" id="MRZV01000964">
    <property type="protein sequence ID" value="PIK42077.1"/>
    <property type="molecule type" value="Genomic_DNA"/>
</dbReference>
<evidence type="ECO:0000256" key="3">
    <source>
        <dbReference type="ARBA" id="ARBA00022737"/>
    </source>
</evidence>
<keyword evidence="5 8" id="KW-0472">Membrane</keyword>
<feature type="transmembrane region" description="Helical" evidence="8">
    <location>
        <begin position="161"/>
        <end position="181"/>
    </location>
</feature>
<keyword evidence="10" id="KW-1185">Reference proteome</keyword>
<evidence type="ECO:0000313" key="10">
    <source>
        <dbReference type="Proteomes" id="UP000230750"/>
    </source>
</evidence>
<dbReference type="AlphaFoldDB" id="A0A2G8K245"/>
<dbReference type="FunFam" id="1.20.1280.290:FF:000005">
    <property type="entry name" value="PQ-loop repeat-containing protein 1"/>
    <property type="match status" value="1"/>
</dbReference>
<dbReference type="InterPro" id="IPR006603">
    <property type="entry name" value="PQ-loop_rpt"/>
</dbReference>
<dbReference type="Gene3D" id="1.20.1280.290">
    <property type="match status" value="2"/>
</dbReference>
<name>A0A2G8K245_STIJA</name>
<dbReference type="GO" id="GO:0016020">
    <property type="term" value="C:membrane"/>
    <property type="evidence" value="ECO:0007669"/>
    <property type="project" value="UniProtKB-SubCell"/>
</dbReference>
<dbReference type="GO" id="GO:0005768">
    <property type="term" value="C:endosome"/>
    <property type="evidence" value="ECO:0007669"/>
    <property type="project" value="TreeGrafter"/>
</dbReference>
<keyword evidence="3" id="KW-0677">Repeat</keyword>
<reference evidence="9 10" key="1">
    <citation type="journal article" date="2017" name="PLoS Biol.">
        <title>The sea cucumber genome provides insights into morphological evolution and visceral regeneration.</title>
        <authorList>
            <person name="Zhang X."/>
            <person name="Sun L."/>
            <person name="Yuan J."/>
            <person name="Sun Y."/>
            <person name="Gao Y."/>
            <person name="Zhang L."/>
            <person name="Li S."/>
            <person name="Dai H."/>
            <person name="Hamel J.F."/>
            <person name="Liu C."/>
            <person name="Yu Y."/>
            <person name="Liu S."/>
            <person name="Lin W."/>
            <person name="Guo K."/>
            <person name="Jin S."/>
            <person name="Xu P."/>
            <person name="Storey K.B."/>
            <person name="Huan P."/>
            <person name="Zhang T."/>
            <person name="Zhou Y."/>
            <person name="Zhang J."/>
            <person name="Lin C."/>
            <person name="Li X."/>
            <person name="Xing L."/>
            <person name="Huo D."/>
            <person name="Sun M."/>
            <person name="Wang L."/>
            <person name="Mercier A."/>
            <person name="Li F."/>
            <person name="Yang H."/>
            <person name="Xiang J."/>
        </authorList>
    </citation>
    <scope>NUCLEOTIDE SEQUENCE [LARGE SCALE GENOMIC DNA]</scope>
    <source>
        <strain evidence="9">Shaxun</strain>
        <tissue evidence="9">Muscle</tissue>
    </source>
</reference>
<evidence type="ECO:0000256" key="5">
    <source>
        <dbReference type="ARBA" id="ARBA00023136"/>
    </source>
</evidence>
<comment type="caution">
    <text evidence="9">The sequence shown here is derived from an EMBL/GenBank/DDBJ whole genome shotgun (WGS) entry which is preliminary data.</text>
</comment>
<dbReference type="GO" id="GO:0005829">
    <property type="term" value="C:cytosol"/>
    <property type="evidence" value="ECO:0007669"/>
    <property type="project" value="GOC"/>
</dbReference>
<feature type="transmembrane region" description="Helical" evidence="8">
    <location>
        <begin position="24"/>
        <end position="45"/>
    </location>
</feature>
<dbReference type="InterPro" id="IPR052241">
    <property type="entry name" value="SLC66/Scramblase_ANY1"/>
</dbReference>
<dbReference type="GO" id="GO:0005802">
    <property type="term" value="C:trans-Golgi network"/>
    <property type="evidence" value="ECO:0007669"/>
    <property type="project" value="TreeGrafter"/>
</dbReference>
<comment type="subcellular location">
    <subcellularLocation>
        <location evidence="1">Membrane</location>
        <topology evidence="1">Multi-pass membrane protein</topology>
    </subcellularLocation>
</comment>
<dbReference type="PANTHER" id="PTHR14856:SF9">
    <property type="entry name" value="PQ-LOOP REPEAT-CONTAINING PROTEIN 1"/>
    <property type="match status" value="1"/>
</dbReference>
<evidence type="ECO:0000256" key="7">
    <source>
        <dbReference type="ARBA" id="ARBA00043159"/>
    </source>
</evidence>
<organism evidence="9 10">
    <name type="scientific">Stichopus japonicus</name>
    <name type="common">Sea cucumber</name>
    <dbReference type="NCBI Taxonomy" id="307972"/>
    <lineage>
        <taxon>Eukaryota</taxon>
        <taxon>Metazoa</taxon>
        <taxon>Echinodermata</taxon>
        <taxon>Eleutherozoa</taxon>
        <taxon>Echinozoa</taxon>
        <taxon>Holothuroidea</taxon>
        <taxon>Aspidochirotacea</taxon>
        <taxon>Aspidochirotida</taxon>
        <taxon>Stichopodidae</taxon>
        <taxon>Apostichopus</taxon>
    </lineage>
</organism>
<dbReference type="SMART" id="SM00679">
    <property type="entry name" value="CTNS"/>
    <property type="match status" value="2"/>
</dbReference>
<feature type="transmembrane region" description="Helical" evidence="8">
    <location>
        <begin position="133"/>
        <end position="155"/>
    </location>
</feature>